<dbReference type="EMBL" id="FWEV01000102">
    <property type="protein sequence ID" value="SLM29637.1"/>
    <property type="molecule type" value="Genomic_DNA"/>
</dbReference>
<proteinExistence type="predicted"/>
<accession>A0A1W1HAY1</accession>
<name>A0A1W1HAY1_9BACT</name>
<reference evidence="1 2" key="1">
    <citation type="submission" date="2017-03" db="EMBL/GenBank/DDBJ databases">
        <authorList>
            <person name="Afonso C.L."/>
            <person name="Miller P.J."/>
            <person name="Scott M.A."/>
            <person name="Spackman E."/>
            <person name="Goraichik I."/>
            <person name="Dimitrov K.M."/>
            <person name="Suarez D.L."/>
            <person name="Swayne D.E."/>
        </authorList>
    </citation>
    <scope>NUCLEOTIDE SEQUENCE [LARGE SCALE GENOMIC DNA]</scope>
    <source>
        <strain evidence="1">PRJEB14757</strain>
    </source>
</reference>
<dbReference type="Proteomes" id="UP000191931">
    <property type="component" value="Unassembled WGS sequence"/>
</dbReference>
<dbReference type="STRING" id="1246637.MTBBW1_1900002"/>
<organism evidence="1 2">
    <name type="scientific">Desulfamplus magnetovallimortis</name>
    <dbReference type="NCBI Taxonomy" id="1246637"/>
    <lineage>
        <taxon>Bacteria</taxon>
        <taxon>Pseudomonadati</taxon>
        <taxon>Thermodesulfobacteriota</taxon>
        <taxon>Desulfobacteria</taxon>
        <taxon>Desulfobacterales</taxon>
        <taxon>Desulfobacteraceae</taxon>
        <taxon>Desulfamplus</taxon>
    </lineage>
</organism>
<gene>
    <name evidence="1" type="ORF">MTBBW1_1900002</name>
</gene>
<protein>
    <submittedName>
        <fullName evidence="1">Uncharacterized protein</fullName>
    </submittedName>
</protein>
<evidence type="ECO:0000313" key="1">
    <source>
        <dbReference type="EMBL" id="SLM29637.1"/>
    </source>
</evidence>
<dbReference type="AlphaFoldDB" id="A0A1W1HAY1"/>
<sequence>MRTRSTIEFMGLWEQIHNPYFKGVEFDLFQMMKDPIVQDIRRHRKEYGKENENDLDKIIESLRTRERYSKRKVLNPGPKLRLVSTGTVGGPRIVPFSTKVLSDTP</sequence>
<keyword evidence="2" id="KW-1185">Reference proteome</keyword>
<evidence type="ECO:0000313" key="2">
    <source>
        <dbReference type="Proteomes" id="UP000191931"/>
    </source>
</evidence>